<comment type="caution">
    <text evidence="2">The sequence shown here is derived from an EMBL/GenBank/DDBJ whole genome shotgun (WGS) entry which is preliminary data.</text>
</comment>
<evidence type="ECO:0000313" key="2">
    <source>
        <dbReference type="EMBL" id="MQL99495.1"/>
    </source>
</evidence>
<organism evidence="2 3">
    <name type="scientific">Colocasia esculenta</name>
    <name type="common">Wild taro</name>
    <name type="synonym">Arum esculentum</name>
    <dbReference type="NCBI Taxonomy" id="4460"/>
    <lineage>
        <taxon>Eukaryota</taxon>
        <taxon>Viridiplantae</taxon>
        <taxon>Streptophyta</taxon>
        <taxon>Embryophyta</taxon>
        <taxon>Tracheophyta</taxon>
        <taxon>Spermatophyta</taxon>
        <taxon>Magnoliopsida</taxon>
        <taxon>Liliopsida</taxon>
        <taxon>Araceae</taxon>
        <taxon>Aroideae</taxon>
        <taxon>Colocasieae</taxon>
        <taxon>Colocasia</taxon>
    </lineage>
</organism>
<name>A0A843VU85_COLES</name>
<keyword evidence="3" id="KW-1185">Reference proteome</keyword>
<evidence type="ECO:0000256" key="1">
    <source>
        <dbReference type="SAM" id="MobiDB-lite"/>
    </source>
</evidence>
<dbReference type="AlphaFoldDB" id="A0A843VU85"/>
<evidence type="ECO:0000313" key="3">
    <source>
        <dbReference type="Proteomes" id="UP000652761"/>
    </source>
</evidence>
<accession>A0A843VU85</accession>
<dbReference type="EMBL" id="NMUH01002359">
    <property type="protein sequence ID" value="MQL99495.1"/>
    <property type="molecule type" value="Genomic_DNA"/>
</dbReference>
<protein>
    <submittedName>
        <fullName evidence="2">Uncharacterized protein</fullName>
    </submittedName>
</protein>
<dbReference type="Proteomes" id="UP000652761">
    <property type="component" value="Unassembled WGS sequence"/>
</dbReference>
<proteinExistence type="predicted"/>
<reference evidence="2" key="1">
    <citation type="submission" date="2017-07" db="EMBL/GenBank/DDBJ databases">
        <title>Taro Niue Genome Assembly and Annotation.</title>
        <authorList>
            <person name="Atibalentja N."/>
            <person name="Keating K."/>
            <person name="Fields C.J."/>
        </authorList>
    </citation>
    <scope>NUCLEOTIDE SEQUENCE</scope>
    <source>
        <strain evidence="2">Niue_2</strain>
        <tissue evidence="2">Leaf</tissue>
    </source>
</reference>
<feature type="region of interest" description="Disordered" evidence="1">
    <location>
        <begin position="123"/>
        <end position="142"/>
    </location>
</feature>
<gene>
    <name evidence="2" type="ORF">Taro_032224</name>
</gene>
<sequence>MPLQAGLSRLRILFRQGCQDSGSSSGRVVRTQDPLQAGHEDNIAHWNAGQLVACTSAKESIKGQLVIANWAYRSQESIMLGTTANWAFGRAKQLGTRRQSVFKILSSSNGEIKFIEWNTAKSEQLQGKAKEEAEGGVQMTHH</sequence>